<feature type="region of interest" description="Disordered" evidence="1">
    <location>
        <begin position="1"/>
        <end position="64"/>
    </location>
</feature>
<organism evidence="3 4">
    <name type="scientific">Phakopsora pachyrhizi</name>
    <name type="common">Asian soybean rust disease fungus</name>
    <dbReference type="NCBI Taxonomy" id="170000"/>
    <lineage>
        <taxon>Eukaryota</taxon>
        <taxon>Fungi</taxon>
        <taxon>Dikarya</taxon>
        <taxon>Basidiomycota</taxon>
        <taxon>Pucciniomycotina</taxon>
        <taxon>Pucciniomycetes</taxon>
        <taxon>Pucciniales</taxon>
        <taxon>Phakopsoraceae</taxon>
        <taxon>Phakopsora</taxon>
    </lineage>
</organism>
<dbReference type="EMBL" id="CALTRL010006254">
    <property type="protein sequence ID" value="CAH7690285.1"/>
    <property type="molecule type" value="Genomic_DNA"/>
</dbReference>
<accession>A0AAV0BTZ6</accession>
<evidence type="ECO:0000313" key="3">
    <source>
        <dbReference type="EMBL" id="CAH7690285.1"/>
    </source>
</evidence>
<comment type="caution">
    <text evidence="3">The sequence shown here is derived from an EMBL/GenBank/DDBJ whole genome shotgun (WGS) entry which is preliminary data.</text>
</comment>
<feature type="compositionally biased region" description="Low complexity" evidence="1">
    <location>
        <begin position="245"/>
        <end position="260"/>
    </location>
</feature>
<feature type="region of interest" description="Disordered" evidence="1">
    <location>
        <begin position="407"/>
        <end position="463"/>
    </location>
</feature>
<dbReference type="Proteomes" id="UP001153365">
    <property type="component" value="Unassembled WGS sequence"/>
</dbReference>
<evidence type="ECO:0000313" key="4">
    <source>
        <dbReference type="Proteomes" id="UP001153365"/>
    </source>
</evidence>
<feature type="region of interest" description="Disordered" evidence="1">
    <location>
        <begin position="515"/>
        <end position="536"/>
    </location>
</feature>
<dbReference type="InterPro" id="IPR013087">
    <property type="entry name" value="Znf_C2H2_type"/>
</dbReference>
<name>A0AAV0BTZ6_PHAPC</name>
<dbReference type="SMART" id="SM00355">
    <property type="entry name" value="ZnF_C2H2"/>
    <property type="match status" value="2"/>
</dbReference>
<keyword evidence="4" id="KW-1185">Reference proteome</keyword>
<evidence type="ECO:0000256" key="1">
    <source>
        <dbReference type="SAM" id="MobiDB-lite"/>
    </source>
</evidence>
<feature type="compositionally biased region" description="Basic and acidic residues" evidence="1">
    <location>
        <begin position="437"/>
        <end position="454"/>
    </location>
</feature>
<feature type="domain" description="C2H2-type" evidence="2">
    <location>
        <begin position="497"/>
        <end position="518"/>
    </location>
</feature>
<feature type="region of interest" description="Disordered" evidence="1">
    <location>
        <begin position="225"/>
        <end position="280"/>
    </location>
</feature>
<gene>
    <name evidence="3" type="ORF">PPACK8108_LOCUS25584</name>
</gene>
<feature type="compositionally biased region" description="Polar residues" evidence="1">
    <location>
        <begin position="527"/>
        <end position="536"/>
    </location>
</feature>
<sequence>MQHDLNTQEKNNSLEVDTELESRAGSLFSGSESNNSEVQDGSLFCEKDSSQANQGAKKMRNSTCSHSSIPVDCFALDSQLGEAEKIVTQTNSIEAPTESTSLSLDIGPNLLENQTFNPIGFFDPLQMDLAGLFGSGQPIETVQEIPAGLEEFDASSEIFSWLNFIEDLSTWDGNPETSSIPINYLPPSLITTQGVEHASENQSLTPTALYTSTSDQILITAPHLLTPPSAEPQAGSSGDGGYTGGDDVISSSLPPLALPKKPLKVGNNSASATEKARREHKNPLISLIKAPAVKLFPKIGTKKPNQSSSKFTLPTTTANQFTLPTAPTNQFTLPAAPTNQFTLPTAPTYQFTLPTAPTSQFTLPTAPNPKLSTTQVVEEALVVSESRQRESVSVSGNLNTSILQQLEVGEHPSSSTNKLTKTKAVNNLSATKKAVKDHKDKSRSTIKDDDDPKKDKKRRDKTGEKAICPVCSKELSARGSNMKRHINSAHSGAKFSCPFCVEELKYPGDVKRHIKSKHPDALKEKSGSTNIDPNLR</sequence>
<dbReference type="AlphaFoldDB" id="A0AAV0BTZ6"/>
<dbReference type="Gene3D" id="3.30.160.60">
    <property type="entry name" value="Classic Zinc Finger"/>
    <property type="match status" value="1"/>
</dbReference>
<proteinExistence type="predicted"/>
<dbReference type="PROSITE" id="PS00028">
    <property type="entry name" value="ZINC_FINGER_C2H2_1"/>
    <property type="match status" value="1"/>
</dbReference>
<reference evidence="3" key="1">
    <citation type="submission" date="2022-06" db="EMBL/GenBank/DDBJ databases">
        <authorList>
            <consortium name="SYNGENTA / RWTH Aachen University"/>
        </authorList>
    </citation>
    <scope>NUCLEOTIDE SEQUENCE</scope>
</reference>
<feature type="compositionally biased region" description="Polar residues" evidence="1">
    <location>
        <begin position="412"/>
        <end position="430"/>
    </location>
</feature>
<evidence type="ECO:0000259" key="2">
    <source>
        <dbReference type="PROSITE" id="PS00028"/>
    </source>
</evidence>
<protein>
    <submittedName>
        <fullName evidence="3">Expressed protein</fullName>
    </submittedName>
</protein>
<feature type="compositionally biased region" description="Polar residues" evidence="1">
    <location>
        <begin position="28"/>
        <end position="39"/>
    </location>
</feature>
<feature type="compositionally biased region" description="Basic and acidic residues" evidence="1">
    <location>
        <begin position="515"/>
        <end position="526"/>
    </location>
</feature>